<evidence type="ECO:0000256" key="5">
    <source>
        <dbReference type="ARBA" id="ARBA00023211"/>
    </source>
</evidence>
<evidence type="ECO:0000256" key="6">
    <source>
        <dbReference type="ARBA" id="ARBA00023235"/>
    </source>
</evidence>
<dbReference type="GO" id="GO:0030145">
    <property type="term" value="F:manganese ion binding"/>
    <property type="evidence" value="ECO:0007669"/>
    <property type="project" value="UniProtKB-UniRule"/>
</dbReference>
<dbReference type="PANTHER" id="PTHR31637:SF0">
    <property type="entry name" value="2,3-BISPHOSPHOGLYCERATE-INDEPENDENT PHOSPHOGLYCERATE MUTASE"/>
    <property type="match status" value="1"/>
</dbReference>
<reference evidence="13" key="1">
    <citation type="journal article" date="2016" name="BMC Biol.">
        <title>Parallel evolution of highly conserved plastid genome architecture in red seaweeds and seed plants.</title>
        <authorList>
            <person name="Lee J."/>
            <person name="Cho C.H."/>
            <person name="Park S.I."/>
            <person name="Choi J.W."/>
            <person name="Song H.S."/>
            <person name="West J.A."/>
            <person name="Bhattacharya D."/>
            <person name="Yoon H.S."/>
        </authorList>
    </citation>
    <scope>NUCLEOTIDE SEQUENCE</scope>
</reference>
<dbReference type="Pfam" id="PF06415">
    <property type="entry name" value="iPGM_N"/>
    <property type="match status" value="1"/>
</dbReference>
<dbReference type="SUPFAM" id="SSF64158">
    <property type="entry name" value="2,3-Bisphosphoglycerate-independent phosphoglycerate mutase, substrate-binding domain"/>
    <property type="match status" value="1"/>
</dbReference>
<evidence type="ECO:0000256" key="7">
    <source>
        <dbReference type="HAMAP-Rule" id="MF_01038"/>
    </source>
</evidence>
<feature type="binding site" evidence="7 9">
    <location>
        <position position="126"/>
    </location>
    <ligand>
        <name>substrate</name>
    </ligand>
</feature>
<feature type="active site" description="Phosphoserine intermediate" evidence="7 8">
    <location>
        <position position="65"/>
    </location>
</feature>
<dbReference type="InterPro" id="IPR011258">
    <property type="entry name" value="BPG-indep_PGM_N"/>
</dbReference>
<dbReference type="GeneID" id="29072307"/>
<feature type="binding site" evidence="7 10">
    <location>
        <position position="397"/>
    </location>
    <ligand>
        <name>Mn(2+)</name>
        <dbReference type="ChEBI" id="CHEBI:29035"/>
        <label>1</label>
    </ligand>
</feature>
<keyword evidence="13" id="KW-0934">Plastid</keyword>
<dbReference type="Gene3D" id="3.40.720.10">
    <property type="entry name" value="Alkaline Phosphatase, subunit A"/>
    <property type="match status" value="1"/>
</dbReference>
<dbReference type="PIRSF" id="PIRSF001492">
    <property type="entry name" value="IPGAM"/>
    <property type="match status" value="1"/>
</dbReference>
<feature type="binding site" evidence="7 9">
    <location>
        <position position="187"/>
    </location>
    <ligand>
        <name>substrate</name>
    </ligand>
</feature>
<proteinExistence type="inferred from homology"/>
<sequence>MQKQHISPIVLTILDGWGYSENIKGNAIKLASTPIIDYIWDEYPHTLLSASGEDVGLPAGQMGNSEVGHTIIGAGRTINQDLVTISKSIRSKKFFKNTIIHNICKNTSSQKSKLHIIGLCSNGGVHSHINHLIALLNIIKTYNIQICLHLITDGRDTQNYSAPKFIQNIIEVITIHSHIKICTISGRYYSMDRDSRWSRTEKTYNTLTGDHINFTLDPITLINSYYKQGISDEFIPPTRISKGSINSNDGIIFFNFRPDRMRQLLHAFTKKTFKGFQIKDLTNLQIITFTQYDANIKVPIIFPREKNINFLGEIISNYGLKQLRLAETEKYAHVTYFFNGGIEEPFPGEDRELIQSPLVDTYDLAPHMSADKLTDSIINAINQNIYKFIVINYANPDMVGHTGKIEPTIEAIVTVDKCIKKLLRAVQQVQGTLIITADHGNAEYMINSEDKPCKSHSTNSVPFMLISDTNQTRDKLRQNGSLSDIAPTILNLLNLPVPQEMNGKSLIMQSTINSLTNNA</sequence>
<comment type="catalytic activity">
    <reaction evidence="7">
        <text>(2R)-2-phosphoglycerate = (2R)-3-phosphoglycerate</text>
        <dbReference type="Rhea" id="RHEA:15901"/>
        <dbReference type="ChEBI" id="CHEBI:58272"/>
        <dbReference type="ChEBI" id="CHEBI:58289"/>
        <dbReference type="EC" id="5.4.2.12"/>
    </reaction>
</comment>
<comment type="function">
    <text evidence="7">Catalyzes the interconversion of 2-phosphoglycerate and 3-phosphoglycerate.</text>
</comment>
<protein>
    <recommendedName>
        <fullName evidence="7">2,3-bisphosphoglycerate-independent phosphoglycerate mutase</fullName>
        <shortName evidence="7">BPG-independent PGAM</shortName>
        <shortName evidence="7">Phosphoglyceromutase</shortName>
        <shortName evidence="7">iPGM</shortName>
        <ecNumber evidence="7">5.4.2.12</ecNumber>
    </recommendedName>
</protein>
<dbReference type="EC" id="5.4.2.12" evidence="7"/>
<dbReference type="UniPathway" id="UPA00109">
    <property type="reaction ID" value="UER00186"/>
</dbReference>
<name>A0A1C9C9C4_9FLOR</name>
<dbReference type="Pfam" id="PF01676">
    <property type="entry name" value="Metalloenzyme"/>
    <property type="match status" value="1"/>
</dbReference>
<comment type="pathway">
    <text evidence="1 7">Carbohydrate degradation; glycolysis; pyruvate from D-glyceraldehyde 3-phosphate: step 3/5.</text>
</comment>
<keyword evidence="3 7" id="KW-0479">Metal-binding</keyword>
<keyword evidence="6 7" id="KW-0413">Isomerase</keyword>
<dbReference type="InterPro" id="IPR005995">
    <property type="entry name" value="Pgm_bpd_ind"/>
</dbReference>
<feature type="binding site" evidence="7 10">
    <location>
        <position position="65"/>
    </location>
    <ligand>
        <name>Mn(2+)</name>
        <dbReference type="ChEBI" id="CHEBI:29035"/>
        <label>2</label>
    </ligand>
</feature>
<evidence type="ECO:0000256" key="8">
    <source>
        <dbReference type="PIRSR" id="PIRSR001492-1"/>
    </source>
</evidence>
<feature type="binding site" evidence="7 9">
    <location>
        <position position="330"/>
    </location>
    <ligand>
        <name>substrate</name>
    </ligand>
</feature>
<dbReference type="GO" id="GO:0006007">
    <property type="term" value="P:glucose catabolic process"/>
    <property type="evidence" value="ECO:0007669"/>
    <property type="project" value="InterPro"/>
</dbReference>
<dbReference type="AlphaFoldDB" id="A0A1C9C9C4"/>
<dbReference type="SUPFAM" id="SSF53649">
    <property type="entry name" value="Alkaline phosphatase-like"/>
    <property type="match status" value="1"/>
</dbReference>
<accession>A0A1C9C9C4</accession>
<dbReference type="InterPro" id="IPR017850">
    <property type="entry name" value="Alkaline_phosphatase_core_sf"/>
</dbReference>
<feature type="domain" description="Metalloenzyme" evidence="11">
    <location>
        <begin position="8"/>
        <end position="495"/>
    </location>
</feature>
<dbReference type="CDD" id="cd16010">
    <property type="entry name" value="iPGM"/>
    <property type="match status" value="1"/>
</dbReference>
<evidence type="ECO:0000256" key="3">
    <source>
        <dbReference type="ARBA" id="ARBA00022723"/>
    </source>
</evidence>
<feature type="binding site" evidence="7 9">
    <location>
        <begin position="257"/>
        <end position="260"/>
    </location>
    <ligand>
        <name>substrate</name>
    </ligand>
</feature>
<dbReference type="GO" id="GO:0005829">
    <property type="term" value="C:cytosol"/>
    <property type="evidence" value="ECO:0007669"/>
    <property type="project" value="TreeGrafter"/>
</dbReference>
<evidence type="ECO:0000256" key="9">
    <source>
        <dbReference type="PIRSR" id="PIRSR001492-2"/>
    </source>
</evidence>
<feature type="domain" description="BPG-independent PGAM N-terminal" evidence="12">
    <location>
        <begin position="85"/>
        <end position="293"/>
    </location>
</feature>
<evidence type="ECO:0000256" key="2">
    <source>
        <dbReference type="ARBA" id="ARBA00008819"/>
    </source>
</evidence>
<feature type="binding site" evidence="7 9">
    <location>
        <position position="193"/>
    </location>
    <ligand>
        <name>substrate</name>
    </ligand>
</feature>
<feature type="binding site" evidence="7 10">
    <location>
        <position position="401"/>
    </location>
    <ligand>
        <name>Mn(2+)</name>
        <dbReference type="ChEBI" id="CHEBI:29035"/>
        <label>1</label>
    </ligand>
</feature>
<dbReference type="EMBL" id="KX284712">
    <property type="protein sequence ID" value="AOM64972.1"/>
    <property type="molecule type" value="Genomic_DNA"/>
</dbReference>
<dbReference type="GO" id="GO:0006096">
    <property type="term" value="P:glycolytic process"/>
    <property type="evidence" value="ECO:0007669"/>
    <property type="project" value="UniProtKB-UniRule"/>
</dbReference>
<dbReference type="RefSeq" id="YP_009296037.1">
    <property type="nucleotide sequence ID" value="NC_031169.1"/>
</dbReference>
<dbReference type="InterPro" id="IPR036646">
    <property type="entry name" value="PGAM_B_sf"/>
</dbReference>
<comment type="cofactor">
    <cofactor evidence="7">
        <name>Mn(2+)</name>
        <dbReference type="ChEBI" id="CHEBI:29035"/>
    </cofactor>
    <text evidence="7">Binds 2 manganese ions per subunit.</text>
</comment>
<dbReference type="GO" id="GO:0004619">
    <property type="term" value="F:phosphoglycerate mutase activity"/>
    <property type="evidence" value="ECO:0007669"/>
    <property type="project" value="UniProtKB-UniRule"/>
</dbReference>
<dbReference type="PANTHER" id="PTHR31637">
    <property type="entry name" value="2,3-BISPHOSPHOGLYCERATE-INDEPENDENT PHOSPHOGLYCERATE MUTASE"/>
    <property type="match status" value="1"/>
</dbReference>
<evidence type="ECO:0000256" key="1">
    <source>
        <dbReference type="ARBA" id="ARBA00004798"/>
    </source>
</evidence>
<evidence type="ECO:0000313" key="13">
    <source>
        <dbReference type="EMBL" id="AOM64972.1"/>
    </source>
</evidence>
<evidence type="ECO:0000256" key="4">
    <source>
        <dbReference type="ARBA" id="ARBA00023152"/>
    </source>
</evidence>
<feature type="binding site" evidence="7 9">
    <location>
        <begin position="155"/>
        <end position="156"/>
    </location>
    <ligand>
        <name>substrate</name>
    </ligand>
</feature>
<evidence type="ECO:0000259" key="12">
    <source>
        <dbReference type="Pfam" id="PF06415"/>
    </source>
</evidence>
<comment type="similarity">
    <text evidence="2 7">Belongs to the BPG-independent phosphoglycerate mutase family.</text>
</comment>
<dbReference type="Gene3D" id="3.40.1450.10">
    <property type="entry name" value="BPG-independent phosphoglycerate mutase, domain B"/>
    <property type="match status" value="1"/>
</dbReference>
<feature type="binding site" evidence="7 10">
    <location>
        <position position="15"/>
    </location>
    <ligand>
        <name>Mn(2+)</name>
        <dbReference type="ChEBI" id="CHEBI:29035"/>
        <label>2</label>
    </ligand>
</feature>
<gene>
    <name evidence="13" type="primary">pgmA</name>
    <name evidence="7" type="synonym">gpmI</name>
    <name evidence="13" type="ORF">Schiz_089</name>
</gene>
<keyword evidence="4 7" id="KW-0324">Glycolysis</keyword>
<feature type="binding site" evidence="7 10">
    <location>
        <position position="456"/>
    </location>
    <ligand>
        <name>Mn(2+)</name>
        <dbReference type="ChEBI" id="CHEBI:29035"/>
        <label>1</label>
    </ligand>
</feature>
<dbReference type="NCBIfam" id="TIGR01307">
    <property type="entry name" value="pgm_bpd_ind"/>
    <property type="match status" value="1"/>
</dbReference>
<dbReference type="FunFam" id="3.40.1450.10:FF:000002">
    <property type="entry name" value="2,3-bisphosphoglycerate-independent phosphoglycerate mutase"/>
    <property type="match status" value="1"/>
</dbReference>
<dbReference type="InterPro" id="IPR006124">
    <property type="entry name" value="Metalloenzyme"/>
</dbReference>
<keyword evidence="5 7" id="KW-0464">Manganese</keyword>
<evidence type="ECO:0000256" key="10">
    <source>
        <dbReference type="PIRSR" id="PIRSR001492-3"/>
    </source>
</evidence>
<evidence type="ECO:0000259" key="11">
    <source>
        <dbReference type="Pfam" id="PF01676"/>
    </source>
</evidence>
<dbReference type="HAMAP" id="MF_01038">
    <property type="entry name" value="GpmI"/>
    <property type="match status" value="1"/>
</dbReference>
<organism evidence="13">
    <name type="scientific">Schizymenia dubyi</name>
    <dbReference type="NCBI Taxonomy" id="38368"/>
    <lineage>
        <taxon>Eukaryota</taxon>
        <taxon>Rhodophyta</taxon>
        <taxon>Florideophyceae</taxon>
        <taxon>Rhodymeniophycidae</taxon>
        <taxon>Nemastomatales</taxon>
        <taxon>Schizymeniaceae</taxon>
        <taxon>Schizymenia</taxon>
    </lineage>
</organism>
<geneLocation type="plastid" evidence="13"/>
<feature type="binding site" evidence="7 10">
    <location>
        <position position="439"/>
    </location>
    <ligand>
        <name>Mn(2+)</name>
        <dbReference type="ChEBI" id="CHEBI:29035"/>
        <label>2</label>
    </ligand>
</feature>
<feature type="binding site" evidence="7 10">
    <location>
        <position position="438"/>
    </location>
    <ligand>
        <name>Mn(2+)</name>
        <dbReference type="ChEBI" id="CHEBI:29035"/>
        <label>2</label>
    </ligand>
</feature>